<keyword evidence="2" id="KW-0812">Transmembrane</keyword>
<protein>
    <submittedName>
        <fullName evidence="3">Uncharacterized protein</fullName>
    </submittedName>
</protein>
<keyword evidence="2" id="KW-0472">Membrane</keyword>
<accession>A0A133L080</accession>
<dbReference type="PATRIC" id="fig|1398.22.peg.602"/>
<name>A0A133L080_HEYCO</name>
<gene>
    <name evidence="3" type="ORF">HMPREF3213_00604</name>
</gene>
<dbReference type="Proteomes" id="UP000070376">
    <property type="component" value="Unassembled WGS sequence"/>
</dbReference>
<feature type="transmembrane region" description="Helical" evidence="2">
    <location>
        <begin position="15"/>
        <end position="33"/>
    </location>
</feature>
<dbReference type="AlphaFoldDB" id="A0A133L080"/>
<evidence type="ECO:0000256" key="2">
    <source>
        <dbReference type="SAM" id="Phobius"/>
    </source>
</evidence>
<keyword evidence="2" id="KW-1133">Transmembrane helix</keyword>
<reference evidence="4" key="1">
    <citation type="submission" date="2016-01" db="EMBL/GenBank/DDBJ databases">
        <authorList>
            <person name="Mitreva M."/>
            <person name="Pepin K.H."/>
            <person name="Mihindukulasuriya K.A."/>
            <person name="Fulton R."/>
            <person name="Fronick C."/>
            <person name="O'Laughlin M."/>
            <person name="Miner T."/>
            <person name="Herter B."/>
            <person name="Rosa B.A."/>
            <person name="Cordes M."/>
            <person name="Tomlinson C."/>
            <person name="Wollam A."/>
            <person name="Palsikar V.B."/>
            <person name="Mardis E.R."/>
            <person name="Wilson R.K."/>
        </authorList>
    </citation>
    <scope>NUCLEOTIDE SEQUENCE [LARGE SCALE GENOMIC DNA]</scope>
    <source>
        <strain evidence="4">GED7749B</strain>
    </source>
</reference>
<evidence type="ECO:0000313" key="4">
    <source>
        <dbReference type="Proteomes" id="UP000070376"/>
    </source>
</evidence>
<evidence type="ECO:0000313" key="3">
    <source>
        <dbReference type="EMBL" id="KWZ85085.1"/>
    </source>
</evidence>
<organism evidence="3 4">
    <name type="scientific">Heyndrickxia coagulans</name>
    <name type="common">Weizmannia coagulans</name>
    <dbReference type="NCBI Taxonomy" id="1398"/>
    <lineage>
        <taxon>Bacteria</taxon>
        <taxon>Bacillati</taxon>
        <taxon>Bacillota</taxon>
        <taxon>Bacilli</taxon>
        <taxon>Bacillales</taxon>
        <taxon>Bacillaceae</taxon>
        <taxon>Heyndrickxia</taxon>
    </lineage>
</organism>
<feature type="region of interest" description="Disordered" evidence="1">
    <location>
        <begin position="71"/>
        <end position="90"/>
    </location>
</feature>
<proteinExistence type="predicted"/>
<comment type="caution">
    <text evidence="3">The sequence shown here is derived from an EMBL/GenBank/DDBJ whole genome shotgun (WGS) entry which is preliminary data.</text>
</comment>
<sequence>MLPEPVRAEIDKLNSILLLLYVLPESMFILIVMDFDAKNLSSVYIERLPGHYTGQPVKSVMSRPEEMSCSASNLVRAGQRKTAPAARPSL</sequence>
<dbReference type="EMBL" id="LRPN01000021">
    <property type="protein sequence ID" value="KWZ85085.1"/>
    <property type="molecule type" value="Genomic_DNA"/>
</dbReference>
<evidence type="ECO:0000256" key="1">
    <source>
        <dbReference type="SAM" id="MobiDB-lite"/>
    </source>
</evidence>